<dbReference type="InterPro" id="IPR001091">
    <property type="entry name" value="RM_Methyltransferase"/>
</dbReference>
<proteinExistence type="inferred from homology"/>
<evidence type="ECO:0000256" key="5">
    <source>
        <dbReference type="ARBA" id="ARBA00047942"/>
    </source>
</evidence>
<dbReference type="Proteomes" id="UP001202281">
    <property type="component" value="Unassembled WGS sequence"/>
</dbReference>
<evidence type="ECO:0000313" key="8">
    <source>
        <dbReference type="Proteomes" id="UP001202281"/>
    </source>
</evidence>
<dbReference type="SUPFAM" id="SSF53335">
    <property type="entry name" value="S-adenosyl-L-methionine-dependent methyltransferases"/>
    <property type="match status" value="1"/>
</dbReference>
<dbReference type="Gene3D" id="3.40.50.150">
    <property type="entry name" value="Vaccinia Virus protein VP39"/>
    <property type="match status" value="1"/>
</dbReference>
<dbReference type="EC" id="2.1.1.72" evidence="2"/>
<evidence type="ECO:0000256" key="3">
    <source>
        <dbReference type="ARBA" id="ARBA00022603"/>
    </source>
</evidence>
<feature type="domain" description="DNA methylase N-4/N-6" evidence="6">
    <location>
        <begin position="61"/>
        <end position="354"/>
    </location>
</feature>
<accession>A0ABT0BNQ6</accession>
<comment type="catalytic activity">
    <reaction evidence="5">
        <text>a 2'-deoxyadenosine in DNA + S-adenosyl-L-methionine = an N(6)-methyl-2'-deoxyadenosine in DNA + S-adenosyl-L-homocysteine + H(+)</text>
        <dbReference type="Rhea" id="RHEA:15197"/>
        <dbReference type="Rhea" id="RHEA-COMP:12418"/>
        <dbReference type="Rhea" id="RHEA-COMP:12419"/>
        <dbReference type="ChEBI" id="CHEBI:15378"/>
        <dbReference type="ChEBI" id="CHEBI:57856"/>
        <dbReference type="ChEBI" id="CHEBI:59789"/>
        <dbReference type="ChEBI" id="CHEBI:90615"/>
        <dbReference type="ChEBI" id="CHEBI:90616"/>
        <dbReference type="EC" id="2.1.1.72"/>
    </reaction>
</comment>
<protein>
    <recommendedName>
        <fullName evidence="2">site-specific DNA-methyltransferase (adenine-specific)</fullName>
        <ecNumber evidence="2">2.1.1.72</ecNumber>
    </recommendedName>
</protein>
<sequence>MPTLQWWTRDDDVKAADAVPYRLLEEVPELGAGDPDAGNMLIQGDNLEALKALLPYYAGQVKCVYIDPPYNTKSAFEHYDDNLEHSQWLAMIYPRLVLLRELLAEEGSIWVSIDDNEGHYLKVIMDEVFGRSNFLSSMIWRKNYSPKSTARHFSEDHDYLLVYAKNSEKWRPNLMPRTEKQNTAYKNPDGDPRGPWKTSDLSARNFYSKGIYSITSPSGRFIERPPGGNYWRVAENKFWELDRDNRIWWGRDGSAIPQIKRFLSEVKQGIVPQTYWSYEEVGHTQDAKKEVLALSRSDVFITPKPEALLRRTLHIASNPGDLVLDSFLGSGTTAAVAHKMGRRYIGIEMGDHAATHCQPRLSKVVEGEQGGISEAVAWKGGGGFRFFRLGPSVFDDQGQIRPNIEFDTLAAHVWFSEKEKPWEQPSRKGTVLGIKDGKALALLYNGILKDRSVDGGNVLTRATLKVIRQDLPEGFDGPLMIYGERCILSDATLEREKITFKQTPYDVKARA</sequence>
<organism evidence="7 8">
    <name type="scientific">Novosphingobium beihaiensis</name>
    <dbReference type="NCBI Taxonomy" id="2930389"/>
    <lineage>
        <taxon>Bacteria</taxon>
        <taxon>Pseudomonadati</taxon>
        <taxon>Pseudomonadota</taxon>
        <taxon>Alphaproteobacteria</taxon>
        <taxon>Sphingomonadales</taxon>
        <taxon>Sphingomonadaceae</taxon>
        <taxon>Novosphingobium</taxon>
    </lineage>
</organism>
<gene>
    <name evidence="7" type="ORF">MTR66_06520</name>
</gene>
<evidence type="ECO:0000259" key="6">
    <source>
        <dbReference type="Pfam" id="PF01555"/>
    </source>
</evidence>
<keyword evidence="4" id="KW-0808">Transferase</keyword>
<dbReference type="PANTHER" id="PTHR13370:SF16">
    <property type="entry name" value="SITE-SPECIFIC DNA-METHYLTRANSFERASE (ADENINE-SPECIFIC)"/>
    <property type="match status" value="1"/>
</dbReference>
<dbReference type="RefSeq" id="WP_243918870.1">
    <property type="nucleotide sequence ID" value="NZ_JALHLG010000005.1"/>
</dbReference>
<dbReference type="PANTHER" id="PTHR13370">
    <property type="entry name" value="RNA METHYLASE-RELATED"/>
    <property type="match status" value="1"/>
</dbReference>
<dbReference type="InterPro" id="IPR002052">
    <property type="entry name" value="DNA_methylase_N6_adenine_CS"/>
</dbReference>
<dbReference type="InterPro" id="IPR029063">
    <property type="entry name" value="SAM-dependent_MTases_sf"/>
</dbReference>
<comment type="caution">
    <text evidence="7">The sequence shown here is derived from an EMBL/GenBank/DDBJ whole genome shotgun (WGS) entry which is preliminary data.</text>
</comment>
<dbReference type="EMBL" id="JALHLG010000005">
    <property type="protein sequence ID" value="MCJ2186466.1"/>
    <property type="molecule type" value="Genomic_DNA"/>
</dbReference>
<dbReference type="PRINTS" id="PR00508">
    <property type="entry name" value="S21N4MTFRASE"/>
</dbReference>
<dbReference type="PROSITE" id="PS00092">
    <property type="entry name" value="N6_MTASE"/>
    <property type="match status" value="1"/>
</dbReference>
<keyword evidence="8" id="KW-1185">Reference proteome</keyword>
<reference evidence="7 8" key="1">
    <citation type="submission" date="2022-04" db="EMBL/GenBank/DDBJ databases">
        <title>Identification of a novel bacterium isolated from mangrove sediments.</title>
        <authorList>
            <person name="Pan X."/>
        </authorList>
    </citation>
    <scope>NUCLEOTIDE SEQUENCE [LARGE SCALE GENOMIC DNA]</scope>
    <source>
        <strain evidence="7 8">B2638</strain>
    </source>
</reference>
<evidence type="ECO:0000256" key="2">
    <source>
        <dbReference type="ARBA" id="ARBA00011900"/>
    </source>
</evidence>
<dbReference type="Pfam" id="PF01555">
    <property type="entry name" value="N6_N4_Mtase"/>
    <property type="match status" value="1"/>
</dbReference>
<evidence type="ECO:0000256" key="4">
    <source>
        <dbReference type="ARBA" id="ARBA00022679"/>
    </source>
</evidence>
<evidence type="ECO:0000313" key="7">
    <source>
        <dbReference type="EMBL" id="MCJ2186466.1"/>
    </source>
</evidence>
<evidence type="ECO:0000256" key="1">
    <source>
        <dbReference type="ARBA" id="ARBA00006594"/>
    </source>
</evidence>
<keyword evidence="3" id="KW-0489">Methyltransferase</keyword>
<name>A0ABT0BNQ6_9SPHN</name>
<comment type="similarity">
    <text evidence="1">Belongs to the N(4)/N(6)-methyltransferase family.</text>
</comment>
<dbReference type="InterPro" id="IPR002941">
    <property type="entry name" value="DNA_methylase_N4/N6"/>
</dbReference>